<dbReference type="Gene3D" id="3.30.420.10">
    <property type="entry name" value="Ribonuclease H-like superfamily/Ribonuclease H"/>
    <property type="match status" value="1"/>
</dbReference>
<organism evidence="2 3">
    <name type="scientific">Trichonephila clavipes</name>
    <name type="common">Golden silk orbweaver</name>
    <name type="synonym">Nephila clavipes</name>
    <dbReference type="NCBI Taxonomy" id="2585209"/>
    <lineage>
        <taxon>Eukaryota</taxon>
        <taxon>Metazoa</taxon>
        <taxon>Ecdysozoa</taxon>
        <taxon>Arthropoda</taxon>
        <taxon>Chelicerata</taxon>
        <taxon>Arachnida</taxon>
        <taxon>Araneae</taxon>
        <taxon>Araneomorphae</taxon>
        <taxon>Entelegynae</taxon>
        <taxon>Araneoidea</taxon>
        <taxon>Nephilidae</taxon>
        <taxon>Trichonephila</taxon>
    </lineage>
</organism>
<evidence type="ECO:0000313" key="2">
    <source>
        <dbReference type="EMBL" id="GFY28781.1"/>
    </source>
</evidence>
<reference evidence="2" key="1">
    <citation type="submission" date="2020-08" db="EMBL/GenBank/DDBJ databases">
        <title>Multicomponent nature underlies the extraordinary mechanical properties of spider dragline silk.</title>
        <authorList>
            <person name="Kono N."/>
            <person name="Nakamura H."/>
            <person name="Mori M."/>
            <person name="Yoshida Y."/>
            <person name="Ohtoshi R."/>
            <person name="Malay A.D."/>
            <person name="Moran D.A.P."/>
            <person name="Tomita M."/>
            <person name="Numata K."/>
            <person name="Arakawa K."/>
        </authorList>
    </citation>
    <scope>NUCLEOTIDE SEQUENCE</scope>
</reference>
<keyword evidence="3" id="KW-1185">Reference proteome</keyword>
<dbReference type="PANTHER" id="PTHR23022">
    <property type="entry name" value="TRANSPOSABLE ELEMENT-RELATED"/>
    <property type="match status" value="1"/>
</dbReference>
<protein>
    <submittedName>
        <fullName evidence="2">Transposable element Tcb2 transposase</fullName>
    </submittedName>
</protein>
<dbReference type="Proteomes" id="UP000887159">
    <property type="component" value="Unassembled WGS sequence"/>
</dbReference>
<dbReference type="InterPro" id="IPR038717">
    <property type="entry name" value="Tc1-like_DDE_dom"/>
</dbReference>
<evidence type="ECO:0000259" key="1">
    <source>
        <dbReference type="Pfam" id="PF13358"/>
    </source>
</evidence>
<dbReference type="Pfam" id="PF13358">
    <property type="entry name" value="DDE_3"/>
    <property type="match status" value="1"/>
</dbReference>
<name>A0A8X6W6V0_TRICX</name>
<comment type="caution">
    <text evidence="2">The sequence shown here is derived from an EMBL/GenBank/DDBJ whole genome shotgun (WGS) entry which is preliminary data.</text>
</comment>
<accession>A0A8X6W6V0</accession>
<sequence length="216" mass="25148">MLGPVDPRDVNYTKTMLRMTSTEQSSRRPPHRAWLKDIWDHGAHYVLPLAPTHRRFRLEWCHARGNWTAAESNHVVFSDESRFNLSSDDNRVRVWRPRGERLNPAFALQRHTALPVGVMVWGANAYNTWSLLVLIRGTMASQRYVHYILQPHVLPLMQRLPGAIFQLDNARPHTARVSQECLHTVTTLPWPARSPDLYPIEHVWFIWDGDLVIPRV</sequence>
<evidence type="ECO:0000313" key="3">
    <source>
        <dbReference type="Proteomes" id="UP000887159"/>
    </source>
</evidence>
<dbReference type="InterPro" id="IPR036397">
    <property type="entry name" value="RNaseH_sf"/>
</dbReference>
<dbReference type="AlphaFoldDB" id="A0A8X6W6V0"/>
<dbReference type="PANTHER" id="PTHR23022:SF135">
    <property type="entry name" value="SI:DKEY-77F5.3"/>
    <property type="match status" value="1"/>
</dbReference>
<dbReference type="InterPro" id="IPR052338">
    <property type="entry name" value="Transposase_5"/>
</dbReference>
<dbReference type="GO" id="GO:0003676">
    <property type="term" value="F:nucleic acid binding"/>
    <property type="evidence" value="ECO:0007669"/>
    <property type="project" value="InterPro"/>
</dbReference>
<proteinExistence type="predicted"/>
<feature type="domain" description="Tc1-like transposase DDE" evidence="1">
    <location>
        <begin position="74"/>
        <end position="205"/>
    </location>
</feature>
<dbReference type="EMBL" id="BMAU01021386">
    <property type="protein sequence ID" value="GFY28781.1"/>
    <property type="molecule type" value="Genomic_DNA"/>
</dbReference>
<gene>
    <name evidence="2" type="primary">X975_07738</name>
    <name evidence="2" type="ORF">TNCV_3441481</name>
</gene>